<keyword evidence="1" id="KW-0805">Transcription regulation</keyword>
<dbReference type="InterPro" id="IPR036271">
    <property type="entry name" value="Tet_transcr_reg_TetR-rel_C_sf"/>
</dbReference>
<dbReference type="PANTHER" id="PTHR30055:SF234">
    <property type="entry name" value="HTH-TYPE TRANSCRIPTIONAL REGULATOR BETI"/>
    <property type="match status" value="1"/>
</dbReference>
<dbReference type="GO" id="GO:0003700">
    <property type="term" value="F:DNA-binding transcription factor activity"/>
    <property type="evidence" value="ECO:0007669"/>
    <property type="project" value="TreeGrafter"/>
</dbReference>
<evidence type="ECO:0000313" key="6">
    <source>
        <dbReference type="EMBL" id="SHN17410.1"/>
    </source>
</evidence>
<dbReference type="GO" id="GO:0000976">
    <property type="term" value="F:transcription cis-regulatory region binding"/>
    <property type="evidence" value="ECO:0007669"/>
    <property type="project" value="TreeGrafter"/>
</dbReference>
<dbReference type="Proteomes" id="UP000184440">
    <property type="component" value="Unassembled WGS sequence"/>
</dbReference>
<dbReference type="SUPFAM" id="SSF48498">
    <property type="entry name" value="Tetracyclin repressor-like, C-terminal domain"/>
    <property type="match status" value="1"/>
</dbReference>
<dbReference type="EMBL" id="FRCS01000003">
    <property type="protein sequence ID" value="SHN17410.1"/>
    <property type="molecule type" value="Genomic_DNA"/>
</dbReference>
<evidence type="ECO:0000256" key="4">
    <source>
        <dbReference type="PROSITE-ProRule" id="PRU00335"/>
    </source>
</evidence>
<dbReference type="Gene3D" id="1.10.10.60">
    <property type="entry name" value="Homeodomain-like"/>
    <property type="match status" value="1"/>
</dbReference>
<protein>
    <submittedName>
        <fullName evidence="6">Transcriptional regulator, TetR family</fullName>
    </submittedName>
</protein>
<dbReference type="AlphaFoldDB" id="A0A1M7PJW3"/>
<gene>
    <name evidence="6" type="ORF">SAMN05443668_103429</name>
</gene>
<dbReference type="Pfam" id="PF00440">
    <property type="entry name" value="TetR_N"/>
    <property type="match status" value="1"/>
</dbReference>
<name>A0A1M7PJW3_9ACTN</name>
<evidence type="ECO:0000259" key="5">
    <source>
        <dbReference type="PROSITE" id="PS50977"/>
    </source>
</evidence>
<dbReference type="RefSeq" id="WP_143175169.1">
    <property type="nucleotide sequence ID" value="NZ_FRCS01000003.1"/>
</dbReference>
<dbReference type="GO" id="GO:0045892">
    <property type="term" value="P:negative regulation of DNA-templated transcription"/>
    <property type="evidence" value="ECO:0007669"/>
    <property type="project" value="InterPro"/>
</dbReference>
<organism evidence="6 7">
    <name type="scientific">Cryptosporangium aurantiacum</name>
    <dbReference type="NCBI Taxonomy" id="134849"/>
    <lineage>
        <taxon>Bacteria</taxon>
        <taxon>Bacillati</taxon>
        <taxon>Actinomycetota</taxon>
        <taxon>Actinomycetes</taxon>
        <taxon>Cryptosporangiales</taxon>
        <taxon>Cryptosporangiaceae</taxon>
        <taxon>Cryptosporangium</taxon>
    </lineage>
</organism>
<proteinExistence type="predicted"/>
<reference evidence="6 7" key="1">
    <citation type="submission" date="2016-11" db="EMBL/GenBank/DDBJ databases">
        <authorList>
            <person name="Jaros S."/>
            <person name="Januszkiewicz K."/>
            <person name="Wedrychowicz H."/>
        </authorList>
    </citation>
    <scope>NUCLEOTIDE SEQUENCE [LARGE SCALE GENOMIC DNA]</scope>
    <source>
        <strain evidence="6 7">DSM 46144</strain>
    </source>
</reference>
<feature type="domain" description="HTH tetR-type" evidence="5">
    <location>
        <begin position="9"/>
        <end position="69"/>
    </location>
</feature>
<dbReference type="PRINTS" id="PR00455">
    <property type="entry name" value="HTHTETR"/>
</dbReference>
<keyword evidence="2 4" id="KW-0238">DNA-binding</keyword>
<dbReference type="Gene3D" id="1.10.357.10">
    <property type="entry name" value="Tetracycline Repressor, domain 2"/>
    <property type="match status" value="1"/>
</dbReference>
<dbReference type="InterPro" id="IPR050109">
    <property type="entry name" value="HTH-type_TetR-like_transc_reg"/>
</dbReference>
<keyword evidence="3" id="KW-0804">Transcription</keyword>
<sequence>MTGRLPRGSLDRDLILAAAERLAAEAGLGEVTIRRVAAALGVQHPAVHYHFARRDDLVDALLARAVERFNEALPVVESDDWEDHLRHYWEGFRAVLRADPALFELVVGQWARMGRSQQALDSSYLRIDAQLGVLLRAGFSPEQAGYAYHLLSTYTRGCLVSEYQFAGSLGATAPGEPLEASAKTLPGDLGQYPNLSKVVAHSWSYTFATDADYTNGLAIIVQGLRAWLEPTPL</sequence>
<dbReference type="InterPro" id="IPR004111">
    <property type="entry name" value="Repressor_TetR_C"/>
</dbReference>
<evidence type="ECO:0000313" key="7">
    <source>
        <dbReference type="Proteomes" id="UP000184440"/>
    </source>
</evidence>
<evidence type="ECO:0000256" key="2">
    <source>
        <dbReference type="ARBA" id="ARBA00023125"/>
    </source>
</evidence>
<dbReference type="SUPFAM" id="SSF46689">
    <property type="entry name" value="Homeodomain-like"/>
    <property type="match status" value="1"/>
</dbReference>
<dbReference type="OrthoDB" id="329481at2"/>
<dbReference type="STRING" id="134849.SAMN05443668_103429"/>
<evidence type="ECO:0000256" key="1">
    <source>
        <dbReference type="ARBA" id="ARBA00023015"/>
    </source>
</evidence>
<evidence type="ECO:0000256" key="3">
    <source>
        <dbReference type="ARBA" id="ARBA00023163"/>
    </source>
</evidence>
<accession>A0A1M7PJW3</accession>
<dbReference type="PROSITE" id="PS50977">
    <property type="entry name" value="HTH_TETR_2"/>
    <property type="match status" value="1"/>
</dbReference>
<dbReference type="PANTHER" id="PTHR30055">
    <property type="entry name" value="HTH-TYPE TRANSCRIPTIONAL REGULATOR RUTR"/>
    <property type="match status" value="1"/>
</dbReference>
<keyword evidence="7" id="KW-1185">Reference proteome</keyword>
<dbReference type="InterPro" id="IPR009057">
    <property type="entry name" value="Homeodomain-like_sf"/>
</dbReference>
<dbReference type="Pfam" id="PF02909">
    <property type="entry name" value="TetR_C_1"/>
    <property type="match status" value="1"/>
</dbReference>
<feature type="DNA-binding region" description="H-T-H motif" evidence="4">
    <location>
        <begin position="32"/>
        <end position="51"/>
    </location>
</feature>
<dbReference type="InterPro" id="IPR001647">
    <property type="entry name" value="HTH_TetR"/>
</dbReference>